<dbReference type="EMBL" id="QEIT01000061">
    <property type="protein sequence ID" value="PWZ73611.1"/>
    <property type="molecule type" value="Genomic_DNA"/>
</dbReference>
<evidence type="ECO:0000313" key="5">
    <source>
        <dbReference type="Proteomes" id="UP000256409"/>
    </source>
</evidence>
<comment type="caution">
    <text evidence="2">The sequence shown here is derived from an EMBL/GenBank/DDBJ whole genome shotgun (WGS) entry which is preliminary data.</text>
</comment>
<organism evidence="2 4">
    <name type="scientific">Staphylococcus pseudintermedius</name>
    <dbReference type="NCBI Taxonomy" id="283734"/>
    <lineage>
        <taxon>Bacteria</taxon>
        <taxon>Bacillati</taxon>
        <taxon>Bacillota</taxon>
        <taxon>Bacilli</taxon>
        <taxon>Bacillales</taxon>
        <taxon>Staphylococcaceae</taxon>
        <taxon>Staphylococcus</taxon>
        <taxon>Staphylococcus intermedius group</taxon>
    </lineage>
</organism>
<sequence>MTKLFKPTKDFQVIAHRGLSNIYPENTRSAYQAALGKHIDMLEIDLHMTKDQVLVAIHDDTIDRTSTHSGAIKDLTLDELRTYDFGSWKEGCQPEAIMTFDEVLTLTKNYSKTLLIEIKKPKQYPGIEEAVIATIKQHHFPFNRVILQSFDQQSVQKLHQLAPYIRLGVLLSLRQYRFKQPPLEEIATYAEYANPNFKLINKKLMKRAHQHGLKVMPYTVNRVENAKRLITLGVDGLISDAPHILFKL</sequence>
<dbReference type="Pfam" id="PF03009">
    <property type="entry name" value="GDPD"/>
    <property type="match status" value="1"/>
</dbReference>
<dbReference type="PANTHER" id="PTHR46211:SF1">
    <property type="entry name" value="GLYCEROPHOSPHODIESTER PHOSPHODIESTERASE, CYTOPLASMIC"/>
    <property type="match status" value="1"/>
</dbReference>
<dbReference type="RefSeq" id="WP_014613645.1">
    <property type="nucleotide sequence ID" value="NZ_AP019372.1"/>
</dbReference>
<proteinExistence type="predicted"/>
<dbReference type="SUPFAM" id="SSF51695">
    <property type="entry name" value="PLC-like phosphodiesterases"/>
    <property type="match status" value="1"/>
</dbReference>
<dbReference type="PROSITE" id="PS51704">
    <property type="entry name" value="GP_PDE"/>
    <property type="match status" value="1"/>
</dbReference>
<dbReference type="Gene3D" id="3.20.20.190">
    <property type="entry name" value="Phosphatidylinositol (PI) phosphodiesterase"/>
    <property type="match status" value="1"/>
</dbReference>
<accession>A0A2A4ELP0</accession>
<dbReference type="EMBL" id="QQPC01000015">
    <property type="protein sequence ID" value="REA83199.1"/>
    <property type="molecule type" value="Genomic_DNA"/>
</dbReference>
<gene>
    <name evidence="2" type="ORF">DD902_10270</name>
    <name evidence="3" type="ORF">DV961_03625</name>
</gene>
<evidence type="ECO:0000313" key="3">
    <source>
        <dbReference type="EMBL" id="REA83199.1"/>
    </source>
</evidence>
<evidence type="ECO:0000313" key="4">
    <source>
        <dbReference type="Proteomes" id="UP000246800"/>
    </source>
</evidence>
<dbReference type="InterPro" id="IPR030395">
    <property type="entry name" value="GP_PDE_dom"/>
</dbReference>
<protein>
    <submittedName>
        <fullName evidence="2">Glycerophosphodiester phosphodiesterase</fullName>
    </submittedName>
</protein>
<reference evidence="3" key="2">
    <citation type="journal article" date="2018" name="Vet. Microbiol.">
        <title>Methicillin-resistant staphylococci amongst veterinary personnel, personnel-owned pets, patients and the hospital environment of two small animal veterinary hospitals.</title>
        <authorList>
            <person name="Worthing K.A."/>
            <person name="Brown J."/>
            <person name="Gerber L."/>
            <person name="Abraham S."/>
            <person name="Trott D."/>
            <person name="Norris J.M."/>
        </authorList>
    </citation>
    <scope>NUCLEOTIDE SEQUENCE</scope>
    <source>
        <strain evidence="3">ST496-2</strain>
    </source>
</reference>
<evidence type="ECO:0000313" key="2">
    <source>
        <dbReference type="EMBL" id="PWZ73611.1"/>
    </source>
</evidence>
<dbReference type="GO" id="GO:0008081">
    <property type="term" value="F:phosphoric diester hydrolase activity"/>
    <property type="evidence" value="ECO:0007669"/>
    <property type="project" value="InterPro"/>
</dbReference>
<dbReference type="AlphaFoldDB" id="A0A2A4ELP0"/>
<dbReference type="Proteomes" id="UP000246800">
    <property type="component" value="Unassembled WGS sequence"/>
</dbReference>
<dbReference type="Proteomes" id="UP000256409">
    <property type="component" value="Unassembled WGS sequence"/>
</dbReference>
<feature type="domain" description="GP-PDE" evidence="1">
    <location>
        <begin position="11"/>
        <end position="248"/>
    </location>
</feature>
<reference evidence="2 4" key="1">
    <citation type="journal article" date="2018" name="Vet. Microbiol.">
        <title>Clonal diversity and geographic distribution of methicillin-resistant Staphylococcus pseudintermedius from Australian animals: Discovery of novel sequence types.</title>
        <authorList>
            <person name="Worthing K.A."/>
            <person name="Abraham S."/>
            <person name="Coombs G.W."/>
            <person name="Pang S."/>
            <person name="Saputra S."/>
            <person name="Jordan D."/>
            <person name="Trott D.J."/>
            <person name="Norris J.M."/>
        </authorList>
    </citation>
    <scope>NUCLEOTIDE SEQUENCE [LARGE SCALE GENOMIC DNA]</scope>
    <source>
        <strain evidence="2 4">ST525 1</strain>
    </source>
</reference>
<dbReference type="PANTHER" id="PTHR46211">
    <property type="entry name" value="GLYCEROPHOSPHORYL DIESTER PHOSPHODIESTERASE"/>
    <property type="match status" value="1"/>
</dbReference>
<dbReference type="GO" id="GO:0006629">
    <property type="term" value="P:lipid metabolic process"/>
    <property type="evidence" value="ECO:0007669"/>
    <property type="project" value="InterPro"/>
</dbReference>
<dbReference type="InterPro" id="IPR017946">
    <property type="entry name" value="PLC-like_Pdiesterase_TIM-brl"/>
</dbReference>
<dbReference type="OrthoDB" id="384721at2"/>
<name>A0A2A4ELP0_STAPS</name>
<reference evidence="5" key="3">
    <citation type="journal article" date="2018" name="Vet. Microbiol.">
        <title>Molecular epidemiology of methicillin-resistant staphylococci amongst veterinary personnel, personnel-owned pets, patients and the hospital environment of two companion animal veterinary hospitals.</title>
        <authorList>
            <person name="Worthing K.A."/>
            <person name="Brown J."/>
            <person name="Gerber L."/>
            <person name="Abraham S."/>
            <person name="Trott D."/>
            <person name="Norris J.M."/>
        </authorList>
    </citation>
    <scope>NUCLEOTIDE SEQUENCE [LARGE SCALE GENOMIC DNA]</scope>
    <source>
        <strain evidence="5">ST496-2</strain>
    </source>
</reference>
<evidence type="ECO:0000259" key="1">
    <source>
        <dbReference type="PROSITE" id="PS51704"/>
    </source>
</evidence>